<keyword evidence="2" id="KW-1185">Reference proteome</keyword>
<dbReference type="EMBL" id="BGZK01000089">
    <property type="protein sequence ID" value="GBP17649.1"/>
    <property type="molecule type" value="Genomic_DNA"/>
</dbReference>
<accession>A0A4C1TUG6</accession>
<sequence>MRVQYNARNAAAVKLVTKATRWRKNWHAGDKKEVSGNNKPAQYIIRRQFREAKFPCRAFGRPSRAPSTASMIADLRVMKCAPNTRNPFIILLHITIHQLGAAAAPPALFYSFYLDAIGHRSI</sequence>
<comment type="caution">
    <text evidence="1">The sequence shown here is derived from an EMBL/GenBank/DDBJ whole genome shotgun (WGS) entry which is preliminary data.</text>
</comment>
<protein>
    <submittedName>
        <fullName evidence="1">Uncharacterized protein</fullName>
    </submittedName>
</protein>
<reference evidence="1 2" key="1">
    <citation type="journal article" date="2019" name="Commun. Biol.">
        <title>The bagworm genome reveals a unique fibroin gene that provides high tensile strength.</title>
        <authorList>
            <person name="Kono N."/>
            <person name="Nakamura H."/>
            <person name="Ohtoshi R."/>
            <person name="Tomita M."/>
            <person name="Numata K."/>
            <person name="Arakawa K."/>
        </authorList>
    </citation>
    <scope>NUCLEOTIDE SEQUENCE [LARGE SCALE GENOMIC DNA]</scope>
</reference>
<dbReference type="AlphaFoldDB" id="A0A4C1TUG6"/>
<evidence type="ECO:0000313" key="1">
    <source>
        <dbReference type="EMBL" id="GBP17649.1"/>
    </source>
</evidence>
<name>A0A4C1TUG6_EUMVA</name>
<proteinExistence type="predicted"/>
<organism evidence="1 2">
    <name type="scientific">Eumeta variegata</name>
    <name type="common">Bagworm moth</name>
    <name type="synonym">Eumeta japonica</name>
    <dbReference type="NCBI Taxonomy" id="151549"/>
    <lineage>
        <taxon>Eukaryota</taxon>
        <taxon>Metazoa</taxon>
        <taxon>Ecdysozoa</taxon>
        <taxon>Arthropoda</taxon>
        <taxon>Hexapoda</taxon>
        <taxon>Insecta</taxon>
        <taxon>Pterygota</taxon>
        <taxon>Neoptera</taxon>
        <taxon>Endopterygota</taxon>
        <taxon>Lepidoptera</taxon>
        <taxon>Glossata</taxon>
        <taxon>Ditrysia</taxon>
        <taxon>Tineoidea</taxon>
        <taxon>Psychidae</taxon>
        <taxon>Oiketicinae</taxon>
        <taxon>Eumeta</taxon>
    </lineage>
</organism>
<gene>
    <name evidence="1" type="ORF">EVAR_8646_1</name>
</gene>
<dbReference type="Proteomes" id="UP000299102">
    <property type="component" value="Unassembled WGS sequence"/>
</dbReference>
<evidence type="ECO:0000313" key="2">
    <source>
        <dbReference type="Proteomes" id="UP000299102"/>
    </source>
</evidence>